<comment type="caution">
    <text evidence="2">The sequence shown here is derived from an EMBL/GenBank/DDBJ whole genome shotgun (WGS) entry which is preliminary data.</text>
</comment>
<evidence type="ECO:0000313" key="2">
    <source>
        <dbReference type="EMBL" id="EIE26643.1"/>
    </source>
</evidence>
<dbReference type="RefSeq" id="XP_005651187.1">
    <property type="nucleotide sequence ID" value="XM_005651130.1"/>
</dbReference>
<dbReference type="EMBL" id="AGSI01000002">
    <property type="protein sequence ID" value="EIE26643.1"/>
    <property type="molecule type" value="Genomic_DNA"/>
</dbReference>
<organism evidence="2 3">
    <name type="scientific">Coccomyxa subellipsoidea (strain C-169)</name>
    <name type="common">Green microalga</name>
    <dbReference type="NCBI Taxonomy" id="574566"/>
    <lineage>
        <taxon>Eukaryota</taxon>
        <taxon>Viridiplantae</taxon>
        <taxon>Chlorophyta</taxon>
        <taxon>core chlorophytes</taxon>
        <taxon>Trebouxiophyceae</taxon>
        <taxon>Trebouxiophyceae incertae sedis</taxon>
        <taxon>Coccomyxaceae</taxon>
        <taxon>Coccomyxa</taxon>
        <taxon>Coccomyxa subellipsoidea</taxon>
    </lineage>
</organism>
<evidence type="ECO:0008006" key="4">
    <source>
        <dbReference type="Google" id="ProtNLM"/>
    </source>
</evidence>
<reference evidence="2 3" key="1">
    <citation type="journal article" date="2012" name="Genome Biol.">
        <title>The genome of the polar eukaryotic microalga coccomyxa subellipsoidea reveals traits of cold adaptation.</title>
        <authorList>
            <person name="Blanc G."/>
            <person name="Agarkova I."/>
            <person name="Grimwood J."/>
            <person name="Kuo A."/>
            <person name="Brueggeman A."/>
            <person name="Dunigan D."/>
            <person name="Gurnon J."/>
            <person name="Ladunga I."/>
            <person name="Lindquist E."/>
            <person name="Lucas S."/>
            <person name="Pangilinan J."/>
            <person name="Proschold T."/>
            <person name="Salamov A."/>
            <person name="Schmutz J."/>
            <person name="Weeks D."/>
            <person name="Yamada T."/>
            <person name="Claverie J.M."/>
            <person name="Grigoriev I."/>
            <person name="Van Etten J."/>
            <person name="Lomsadze A."/>
            <person name="Borodovsky M."/>
        </authorList>
    </citation>
    <scope>NUCLEOTIDE SEQUENCE [LARGE SCALE GENOMIC DNA]</scope>
    <source>
        <strain evidence="2 3">C-169</strain>
    </source>
</reference>
<proteinExistence type="predicted"/>
<evidence type="ECO:0000313" key="3">
    <source>
        <dbReference type="Proteomes" id="UP000007264"/>
    </source>
</evidence>
<keyword evidence="3" id="KW-1185">Reference proteome</keyword>
<dbReference type="Proteomes" id="UP000007264">
    <property type="component" value="Unassembled WGS sequence"/>
</dbReference>
<dbReference type="KEGG" id="csl:COCSUDRAFT_59162"/>
<evidence type="ECO:0000256" key="1">
    <source>
        <dbReference type="SAM" id="MobiDB-lite"/>
    </source>
</evidence>
<feature type="compositionally biased region" description="Basic and acidic residues" evidence="1">
    <location>
        <begin position="140"/>
        <end position="150"/>
    </location>
</feature>
<dbReference type="InterPro" id="IPR003903">
    <property type="entry name" value="UIM_dom"/>
</dbReference>
<dbReference type="AlphaFoldDB" id="I0Z7M4"/>
<dbReference type="PROSITE" id="PS50330">
    <property type="entry name" value="UIM"/>
    <property type="match status" value="1"/>
</dbReference>
<accession>I0Z7M4</accession>
<feature type="compositionally biased region" description="Acidic residues" evidence="1">
    <location>
        <begin position="130"/>
        <end position="139"/>
    </location>
</feature>
<feature type="compositionally biased region" description="Basic and acidic residues" evidence="1">
    <location>
        <begin position="172"/>
        <end position="181"/>
    </location>
</feature>
<feature type="region of interest" description="Disordered" evidence="1">
    <location>
        <begin position="62"/>
        <end position="289"/>
    </location>
</feature>
<sequence>MEEMNEYERLREERIKRNEAMLATLQVGNIVDSLVSKEVAAKQKAAEEEERRKAYIRAELAAVEPRRKSERATAAQTRLKLAKHAESKADVSGSGESDSERSASQSGLSREEELEYDPVADVEHTKDDQESSEEEDEQKSEEGQDSDRAELQQPPRRSRQGGNGKSRRRGKDKQPAGRWDAEPIAMSDEDDGCDADLQRALAMSLMEANGSDAGPSTSAGNGQGPSGRGTDVPDQQAKQPAATALAASVKPSGRNGRKAEGQGTGGNGSEQQGKVRSSGKRKKVSALEAGPQEIKKAFSMIAPRSKRISQEALAVVWEDVRGGKLDPTSANNMMKYAADVTGSEELDFAAFQSLVTHFS</sequence>
<name>I0Z7M4_COCSC</name>
<feature type="compositionally biased region" description="Low complexity" evidence="1">
    <location>
        <begin position="235"/>
        <end position="247"/>
    </location>
</feature>
<dbReference type="OrthoDB" id="10584974at2759"/>
<protein>
    <recommendedName>
        <fullName evidence="4">EF-hand domain-containing protein</fullName>
    </recommendedName>
</protein>
<dbReference type="GeneID" id="17044653"/>
<gene>
    <name evidence="2" type="ORF">COCSUDRAFT_59162</name>
</gene>